<evidence type="ECO:0000313" key="1">
    <source>
        <dbReference type="EMBL" id="UOE40233.1"/>
    </source>
</evidence>
<reference evidence="1 2" key="1">
    <citation type="submission" date="2022-03" db="EMBL/GenBank/DDBJ databases">
        <title>Chryseobacterium sp. isolated from particulate matters in swine house.</title>
        <authorList>
            <person name="Won M."/>
            <person name="Kim S.-J."/>
            <person name="Kwon S.-W."/>
        </authorList>
    </citation>
    <scope>NUCLEOTIDE SEQUENCE [LARGE SCALE GENOMIC DNA]</scope>
    <source>
        <strain evidence="1 2">SC2-2</strain>
    </source>
</reference>
<evidence type="ECO:0000313" key="2">
    <source>
        <dbReference type="Proteomes" id="UP000831460"/>
    </source>
</evidence>
<proteinExistence type="predicted"/>
<name>A0ABY4BM19_9FLAO</name>
<dbReference type="EMBL" id="CP094532">
    <property type="protein sequence ID" value="UOE40233.1"/>
    <property type="molecule type" value="Genomic_DNA"/>
</dbReference>
<gene>
    <name evidence="1" type="ORF">MTP09_09945</name>
</gene>
<keyword evidence="2" id="KW-1185">Reference proteome</keyword>
<organism evidence="1 2">
    <name type="scientific">Chryseobacterium suipulveris</name>
    <dbReference type="NCBI Taxonomy" id="2929800"/>
    <lineage>
        <taxon>Bacteria</taxon>
        <taxon>Pseudomonadati</taxon>
        <taxon>Bacteroidota</taxon>
        <taxon>Flavobacteriia</taxon>
        <taxon>Flavobacteriales</taxon>
        <taxon>Weeksellaceae</taxon>
        <taxon>Chryseobacterium group</taxon>
        <taxon>Chryseobacterium</taxon>
    </lineage>
</organism>
<accession>A0ABY4BM19</accession>
<sequence length="58" mass="5869">MEKLGGFTGGISANHELAVGDVMKFATHTGKKGIAVVKSVSGNGTVAGDLVLDIKVLE</sequence>
<protein>
    <submittedName>
        <fullName evidence="1">Uncharacterized protein</fullName>
    </submittedName>
</protein>
<dbReference type="RefSeq" id="WP_243548257.1">
    <property type="nucleotide sequence ID" value="NZ_CP094532.1"/>
</dbReference>
<dbReference type="Proteomes" id="UP000831460">
    <property type="component" value="Chromosome"/>
</dbReference>